<feature type="compositionally biased region" description="Acidic residues" evidence="18">
    <location>
        <begin position="197"/>
        <end position="206"/>
    </location>
</feature>
<evidence type="ECO:0000256" key="12">
    <source>
        <dbReference type="ARBA" id="ARBA00023006"/>
    </source>
</evidence>
<accession>A0A364MZA6</accession>
<dbReference type="PROSITE" id="PS51914">
    <property type="entry name" value="MRH"/>
    <property type="match status" value="1"/>
</dbReference>
<evidence type="ECO:0000256" key="14">
    <source>
        <dbReference type="ARBA" id="ARBA00023128"/>
    </source>
</evidence>
<dbReference type="PANTHER" id="PTHR15071">
    <property type="entry name" value="MANNOSE-6-PHOSPHATE RECEPTOR FAMILY MEMBER"/>
    <property type="match status" value="1"/>
</dbReference>
<feature type="domain" description="MRH" evidence="21">
    <location>
        <begin position="27"/>
        <end position="264"/>
    </location>
</feature>
<dbReference type="GO" id="GO:0000139">
    <property type="term" value="C:Golgi membrane"/>
    <property type="evidence" value="ECO:0007669"/>
    <property type="project" value="UniProtKB-SubCell"/>
</dbReference>
<evidence type="ECO:0000256" key="20">
    <source>
        <dbReference type="SAM" id="SignalP"/>
    </source>
</evidence>
<keyword evidence="8 19" id="KW-0812">Transmembrane</keyword>
<protein>
    <recommendedName>
        <fullName evidence="6">Autophagy-related protein 27</fullName>
    </recommendedName>
</protein>
<evidence type="ECO:0000256" key="5">
    <source>
        <dbReference type="ARBA" id="ARBA00005363"/>
    </source>
</evidence>
<name>A0A364MZA6_STELY</name>
<evidence type="ECO:0000256" key="11">
    <source>
        <dbReference type="ARBA" id="ARBA00022989"/>
    </source>
</evidence>
<dbReference type="GO" id="GO:0030659">
    <property type="term" value="C:cytoplasmic vesicle membrane"/>
    <property type="evidence" value="ECO:0007669"/>
    <property type="project" value="UniProtKB-SubCell"/>
</dbReference>
<evidence type="ECO:0000256" key="2">
    <source>
        <dbReference type="ARBA" id="ARBA00004358"/>
    </source>
</evidence>
<dbReference type="GO" id="GO:0015031">
    <property type="term" value="P:protein transport"/>
    <property type="evidence" value="ECO:0007669"/>
    <property type="project" value="UniProtKB-KW"/>
</dbReference>
<gene>
    <name evidence="22" type="ORF">DDE83_006331</name>
</gene>
<dbReference type="STRING" id="183478.A0A364MZA6"/>
<feature type="region of interest" description="Disordered" evidence="18">
    <location>
        <begin position="182"/>
        <end position="229"/>
    </location>
</feature>
<evidence type="ECO:0000313" key="22">
    <source>
        <dbReference type="EMBL" id="RAR07764.1"/>
    </source>
</evidence>
<keyword evidence="15 19" id="KW-0472">Membrane</keyword>
<evidence type="ECO:0000256" key="3">
    <source>
        <dbReference type="ARBA" id="ARBA00004472"/>
    </source>
</evidence>
<dbReference type="EMBL" id="QGDH01000096">
    <property type="protein sequence ID" value="RAR07764.1"/>
    <property type="molecule type" value="Genomic_DNA"/>
</dbReference>
<keyword evidence="10" id="KW-0653">Protein transport</keyword>
<evidence type="ECO:0000256" key="1">
    <source>
        <dbReference type="ARBA" id="ARBA00004304"/>
    </source>
</evidence>
<sequence length="347" mass="38611">MAPPRSGASLLSVLALTSFLPHSAWAFDCKDILADGAHFNFKELGGPHVLHWQETDMRTDMEFKYNFTVDICNNLKWHKGGSIDTECHHGARVCAIREDVDLNRGANSSRITPIDIAGTYTSQNGRKIDAKFENLGNSKSNSDAKEGVRAILNGGRLPFDDKKKGVDQRAIIEFVCDKDKTGLEGDEKDETPHEDGNKEDEEGEDKGEDKKGDKLRRRDDSSKGKCEDSDASLRFCGYELETEAKENMVQTLRLEWRTKYACADAPEPDGGSHWGFFGWFFIILFLAIAAYLIFGSWLNYNRYGARGWDAVPGGDTIRDIPYVAKDFARKVMDTVQGGGSRGGYAAV</sequence>
<keyword evidence="11 19" id="KW-1133">Transmembrane helix</keyword>
<organism evidence="22 23">
    <name type="scientific">Stemphylium lycopersici</name>
    <name type="common">Tomato gray leaf spot disease fungus</name>
    <name type="synonym">Thyrospora lycopersici</name>
    <dbReference type="NCBI Taxonomy" id="183478"/>
    <lineage>
        <taxon>Eukaryota</taxon>
        <taxon>Fungi</taxon>
        <taxon>Dikarya</taxon>
        <taxon>Ascomycota</taxon>
        <taxon>Pezizomycotina</taxon>
        <taxon>Dothideomycetes</taxon>
        <taxon>Pleosporomycetidae</taxon>
        <taxon>Pleosporales</taxon>
        <taxon>Pleosporineae</taxon>
        <taxon>Pleosporaceae</taxon>
        <taxon>Stemphylium</taxon>
    </lineage>
</organism>
<feature type="compositionally biased region" description="Basic and acidic residues" evidence="18">
    <location>
        <begin position="182"/>
        <end position="196"/>
    </location>
</feature>
<keyword evidence="16" id="KW-1015">Disulfide bond</keyword>
<keyword evidence="13" id="KW-0333">Golgi apparatus</keyword>
<dbReference type="Proteomes" id="UP000249619">
    <property type="component" value="Unassembled WGS sequence"/>
</dbReference>
<comment type="subcellular location">
    <subcellularLocation>
        <location evidence="2">Cytoplasmic vesicle membrane</location>
        <topology evidence="2">Single-pass type I membrane protein</topology>
    </subcellularLocation>
    <subcellularLocation>
        <location evidence="4">Golgi apparatus membrane</location>
        <topology evidence="4">Single-pass type I membrane protein</topology>
    </subcellularLocation>
    <subcellularLocation>
        <location evidence="1">Mitochondrion membrane</location>
        <topology evidence="1">Single-pass membrane protein</topology>
    </subcellularLocation>
    <subcellularLocation>
        <location evidence="3">Preautophagosomal structure membrane</location>
        <topology evidence="3">Single-pass type I membrane protein</topology>
    </subcellularLocation>
</comment>
<dbReference type="Gene3D" id="2.70.130.10">
    <property type="entry name" value="Mannose-6-phosphate receptor binding domain"/>
    <property type="match status" value="1"/>
</dbReference>
<evidence type="ECO:0000256" key="6">
    <source>
        <dbReference type="ARBA" id="ARBA00013776"/>
    </source>
</evidence>
<feature type="compositionally biased region" description="Basic and acidic residues" evidence="18">
    <location>
        <begin position="207"/>
        <end position="228"/>
    </location>
</feature>
<keyword evidence="12" id="KW-0072">Autophagy</keyword>
<feature type="chain" id="PRO_5016926582" description="Autophagy-related protein 27" evidence="20">
    <location>
        <begin position="27"/>
        <end position="347"/>
    </location>
</feature>
<feature type="signal peptide" evidence="20">
    <location>
        <begin position="1"/>
        <end position="26"/>
    </location>
</feature>
<evidence type="ECO:0000256" key="9">
    <source>
        <dbReference type="ARBA" id="ARBA00022729"/>
    </source>
</evidence>
<dbReference type="InterPro" id="IPR044865">
    <property type="entry name" value="MRH_dom"/>
</dbReference>
<dbReference type="AlphaFoldDB" id="A0A364MZA6"/>
<dbReference type="OrthoDB" id="29460at2759"/>
<reference evidence="23" key="1">
    <citation type="submission" date="2018-05" db="EMBL/GenBank/DDBJ databases">
        <title>Draft genome sequence of Stemphylium lycopersici strain CIDEFI 213.</title>
        <authorList>
            <person name="Medina R."/>
            <person name="Franco M.E.E."/>
            <person name="Lucentini C.G."/>
            <person name="Saparrat M.C.N."/>
            <person name="Balatti P.A."/>
        </authorList>
    </citation>
    <scope>NUCLEOTIDE SEQUENCE [LARGE SCALE GENOMIC DNA]</scope>
    <source>
        <strain evidence="23">CIDEFI 213</strain>
    </source>
</reference>
<evidence type="ECO:0000256" key="18">
    <source>
        <dbReference type="SAM" id="MobiDB-lite"/>
    </source>
</evidence>
<proteinExistence type="inferred from homology"/>
<dbReference type="PANTHER" id="PTHR15071:SF13">
    <property type="entry name" value="AUTOPHAGY-RELATED PROTEIN 27"/>
    <property type="match status" value="1"/>
</dbReference>
<evidence type="ECO:0000256" key="7">
    <source>
        <dbReference type="ARBA" id="ARBA00022448"/>
    </source>
</evidence>
<evidence type="ECO:0000256" key="8">
    <source>
        <dbReference type="ARBA" id="ARBA00022692"/>
    </source>
</evidence>
<evidence type="ECO:0000259" key="21">
    <source>
        <dbReference type="PROSITE" id="PS51914"/>
    </source>
</evidence>
<keyword evidence="23" id="KW-1185">Reference proteome</keyword>
<dbReference type="GO" id="GO:0006914">
    <property type="term" value="P:autophagy"/>
    <property type="evidence" value="ECO:0007669"/>
    <property type="project" value="UniProtKB-KW"/>
</dbReference>
<evidence type="ECO:0000256" key="15">
    <source>
        <dbReference type="ARBA" id="ARBA00023136"/>
    </source>
</evidence>
<dbReference type="InterPro" id="IPR009011">
    <property type="entry name" value="Man6P_isomerase_rcpt-bd_dom_sf"/>
</dbReference>
<comment type="caution">
    <text evidence="22">The sequence shown here is derived from an EMBL/GenBank/DDBJ whole genome shotgun (WGS) entry which is preliminary data.</text>
</comment>
<dbReference type="Pfam" id="PF09451">
    <property type="entry name" value="ATG27"/>
    <property type="match status" value="1"/>
</dbReference>
<evidence type="ECO:0000256" key="10">
    <source>
        <dbReference type="ARBA" id="ARBA00022927"/>
    </source>
</evidence>
<feature type="transmembrane region" description="Helical" evidence="19">
    <location>
        <begin position="276"/>
        <end position="298"/>
    </location>
</feature>
<evidence type="ECO:0000256" key="16">
    <source>
        <dbReference type="ARBA" id="ARBA00023157"/>
    </source>
</evidence>
<evidence type="ECO:0000313" key="23">
    <source>
        <dbReference type="Proteomes" id="UP000249619"/>
    </source>
</evidence>
<evidence type="ECO:0000256" key="13">
    <source>
        <dbReference type="ARBA" id="ARBA00023034"/>
    </source>
</evidence>
<evidence type="ECO:0000256" key="17">
    <source>
        <dbReference type="ARBA" id="ARBA00023329"/>
    </source>
</evidence>
<dbReference type="GO" id="GO:0031966">
    <property type="term" value="C:mitochondrial membrane"/>
    <property type="evidence" value="ECO:0007669"/>
    <property type="project" value="UniProtKB-SubCell"/>
</dbReference>
<comment type="similarity">
    <text evidence="5">Belongs to the ATG27 family.</text>
</comment>
<keyword evidence="7" id="KW-0813">Transport</keyword>
<evidence type="ECO:0000256" key="4">
    <source>
        <dbReference type="ARBA" id="ARBA00004614"/>
    </source>
</evidence>
<keyword evidence="17" id="KW-0968">Cytoplasmic vesicle</keyword>
<dbReference type="InterPro" id="IPR018939">
    <property type="entry name" value="Autophagy-rel_prot_27"/>
</dbReference>
<evidence type="ECO:0000256" key="19">
    <source>
        <dbReference type="SAM" id="Phobius"/>
    </source>
</evidence>
<keyword evidence="9 20" id="KW-0732">Signal</keyword>
<keyword evidence="14" id="KW-0496">Mitochondrion</keyword>
<dbReference type="GO" id="GO:0034045">
    <property type="term" value="C:phagophore assembly site membrane"/>
    <property type="evidence" value="ECO:0007669"/>
    <property type="project" value="UniProtKB-SubCell"/>
</dbReference>